<gene>
    <name evidence="3" type="ORF">HMPREF1318_0239</name>
</gene>
<keyword evidence="4" id="KW-1185">Reference proteome</keyword>
<dbReference type="RefSeq" id="WP_008733915.1">
    <property type="nucleotide sequence ID" value="NZ_AKFT01000218.1"/>
</dbReference>
<dbReference type="Pfam" id="PF14028">
    <property type="entry name" value="Lant_dehydr_C"/>
    <property type="match status" value="1"/>
</dbReference>
<dbReference type="AlphaFoldDB" id="J0MQG2"/>
<feature type="domain" description="Thiopeptide-type bacteriocin biosynthesis" evidence="2">
    <location>
        <begin position="49"/>
        <end position="313"/>
    </location>
</feature>
<dbReference type="InterPro" id="IPR023809">
    <property type="entry name" value="Thiopep_bacteriocin_synth_dom"/>
</dbReference>
<proteinExistence type="predicted"/>
<dbReference type="EMBL" id="AKFT01000218">
    <property type="protein sequence ID" value="EJF36484.1"/>
    <property type="molecule type" value="Genomic_DNA"/>
</dbReference>
<evidence type="ECO:0000313" key="4">
    <source>
        <dbReference type="Proteomes" id="UP000002941"/>
    </source>
</evidence>
<organism evidence="3 4">
    <name type="scientific">Actinomyces massiliensis F0489</name>
    <dbReference type="NCBI Taxonomy" id="1125718"/>
    <lineage>
        <taxon>Bacteria</taxon>
        <taxon>Bacillati</taxon>
        <taxon>Actinomycetota</taxon>
        <taxon>Actinomycetes</taxon>
        <taxon>Actinomycetales</taxon>
        <taxon>Actinomycetaceae</taxon>
        <taxon>Actinomyces</taxon>
    </lineage>
</organism>
<evidence type="ECO:0000259" key="2">
    <source>
        <dbReference type="Pfam" id="PF14028"/>
    </source>
</evidence>
<evidence type="ECO:0000256" key="1">
    <source>
        <dbReference type="SAM" id="MobiDB-lite"/>
    </source>
</evidence>
<protein>
    <submittedName>
        <fullName evidence="3">SpaB C-terminal domain protein</fullName>
    </submittedName>
</protein>
<dbReference type="PATRIC" id="fig|1125718.3.peg.2806"/>
<dbReference type="eggNOG" id="ENOG50339Q2">
    <property type="taxonomic scope" value="Bacteria"/>
</dbReference>
<sequence>MATDLAATGAGLLGGTDPSAAKRSPVQGDPGAASVRADRDDRDDRDVDWLYARIYCGGGDDTDALLPDIARWVDEARARWPIRSVHFLRFIDLRGHHIRLRLQAASDVLDEAFDRLDALDAASRRARVRVVERLVPDPMTAPTGGGRAGAVCSVYGPEYDKYGGPPGVEEAERHFDVSSRWCLENRVWTVPRPLPRVALTARFLARAAAVGSLPADELLGTHLRTWGPRLPERLRDGAVLGPVVRQVLGCRLEEEPGWERVDDLVEQLAADAALTARRIGAGPGGRRALDVMHMDANRFGVNPAEECVAGVCARYLLGSG</sequence>
<reference evidence="3 4" key="1">
    <citation type="submission" date="2012-05" db="EMBL/GenBank/DDBJ databases">
        <authorList>
            <person name="Harkins D.M."/>
            <person name="Madupu R."/>
            <person name="Durkin A.S."/>
            <person name="Torralba M."/>
            <person name="Methe B."/>
            <person name="Sutton G.G."/>
            <person name="Nelson K.E."/>
        </authorList>
    </citation>
    <scope>NUCLEOTIDE SEQUENCE [LARGE SCALE GENOMIC DNA]</scope>
    <source>
        <strain evidence="3 4">F0489</strain>
    </source>
</reference>
<comment type="caution">
    <text evidence="3">The sequence shown here is derived from an EMBL/GenBank/DDBJ whole genome shotgun (WGS) entry which is preliminary data.</text>
</comment>
<feature type="compositionally biased region" description="Low complexity" evidence="1">
    <location>
        <begin position="1"/>
        <end position="10"/>
    </location>
</feature>
<feature type="region of interest" description="Disordered" evidence="1">
    <location>
        <begin position="1"/>
        <end position="40"/>
    </location>
</feature>
<dbReference type="Proteomes" id="UP000002941">
    <property type="component" value="Unassembled WGS sequence"/>
</dbReference>
<dbReference type="OrthoDB" id="1273722at2"/>
<evidence type="ECO:0000313" key="3">
    <source>
        <dbReference type="EMBL" id="EJF36484.1"/>
    </source>
</evidence>
<accession>J0MQG2</accession>
<name>J0MQG2_9ACTO</name>